<evidence type="ECO:0000313" key="1">
    <source>
        <dbReference type="EMBL" id="KUN54913.1"/>
    </source>
</evidence>
<dbReference type="RefSeq" id="WP_059211961.1">
    <property type="nucleotide sequence ID" value="NZ_KQ948690.1"/>
</dbReference>
<dbReference type="Proteomes" id="UP000053669">
    <property type="component" value="Unassembled WGS sequence"/>
</dbReference>
<dbReference type="Pfam" id="PF20131">
    <property type="entry name" value="MC3"/>
    <property type="match status" value="1"/>
</dbReference>
<evidence type="ECO:0000313" key="2">
    <source>
        <dbReference type="Proteomes" id="UP000053669"/>
    </source>
</evidence>
<protein>
    <submittedName>
        <fullName evidence="1">Uncharacterized protein</fullName>
    </submittedName>
</protein>
<name>A0A101RK40_9ACTN</name>
<gene>
    <name evidence="1" type="ORF">AQJ46_49650</name>
</gene>
<dbReference type="AlphaFoldDB" id="A0A101RK40"/>
<comment type="caution">
    <text evidence="1">The sequence shown here is derived from an EMBL/GenBank/DDBJ whole genome shotgun (WGS) entry which is preliminary data.</text>
</comment>
<dbReference type="InterPro" id="IPR045390">
    <property type="entry name" value="ABC-3C_MC3"/>
</dbReference>
<dbReference type="STRING" id="58343.AQJ46_49650"/>
<proteinExistence type="predicted"/>
<dbReference type="EMBL" id="LMWU01000082">
    <property type="protein sequence ID" value="KUN54913.1"/>
    <property type="molecule type" value="Genomic_DNA"/>
</dbReference>
<organism evidence="1 2">
    <name type="scientific">Streptomyces canus</name>
    <dbReference type="NCBI Taxonomy" id="58343"/>
    <lineage>
        <taxon>Bacteria</taxon>
        <taxon>Bacillati</taxon>
        <taxon>Actinomycetota</taxon>
        <taxon>Actinomycetes</taxon>
        <taxon>Kitasatosporales</taxon>
        <taxon>Streptomycetaceae</taxon>
        <taxon>Streptomyces</taxon>
        <taxon>Streptomyces aurantiacus group</taxon>
    </lineage>
</organism>
<reference evidence="1 2" key="1">
    <citation type="submission" date="2015-10" db="EMBL/GenBank/DDBJ databases">
        <title>Draft genome sequence of Streptomyces canus DSM 40017, type strain for the species Streptomyces canus.</title>
        <authorList>
            <person name="Ruckert C."/>
            <person name="Winkler A."/>
            <person name="Kalinowski J."/>
            <person name="Kampfer P."/>
            <person name="Glaeser S."/>
        </authorList>
    </citation>
    <scope>NUCLEOTIDE SEQUENCE [LARGE SCALE GENOMIC DNA]</scope>
    <source>
        <strain evidence="1 2">DSM 40017</strain>
    </source>
</reference>
<sequence>MSEFSTLSRDERALYNPAFTGLLAARSVQGHQTEFGTPSPVVVAILAAVMALQPAIRTALPRSTASGLHRWVQENPSVRTSMTLNATAIADVVRPGLLMALQTRLLACDEQGRLYVPEGALRQAITGGSDEVVALQKAARLLGRWLPSAGSISTVMTLLGVRP</sequence>
<accession>A0A101RK40</accession>